<evidence type="ECO:0000313" key="5">
    <source>
        <dbReference type="Proteomes" id="UP000290365"/>
    </source>
</evidence>
<evidence type="ECO:0000313" key="4">
    <source>
        <dbReference type="EMBL" id="QBD78834.1"/>
    </source>
</evidence>
<dbReference type="InterPro" id="IPR036291">
    <property type="entry name" value="NAD(P)-bd_dom_sf"/>
</dbReference>
<reference evidence="4 5" key="1">
    <citation type="submission" date="2019-01" db="EMBL/GenBank/DDBJ databases">
        <title>Ktedonosporobacter rubrisoli SCAWS-G2.</title>
        <authorList>
            <person name="Huang Y."/>
            <person name="Yan B."/>
        </authorList>
    </citation>
    <scope>NUCLEOTIDE SEQUENCE [LARGE SCALE GENOMIC DNA]</scope>
    <source>
        <strain evidence="4 5">SCAWS-G2</strain>
    </source>
</reference>
<dbReference type="PANTHER" id="PTHR48106">
    <property type="entry name" value="QUINONE OXIDOREDUCTASE PIG3-RELATED"/>
    <property type="match status" value="1"/>
</dbReference>
<dbReference type="InterPro" id="IPR013149">
    <property type="entry name" value="ADH-like_C"/>
</dbReference>
<keyword evidence="2" id="KW-0560">Oxidoreductase</keyword>
<dbReference type="KEGG" id="kbs:EPA93_23745"/>
<accession>A0A4P6JTP8</accession>
<protein>
    <submittedName>
        <fullName evidence="4">Alanine dehydrogenase</fullName>
    </submittedName>
</protein>
<organism evidence="4 5">
    <name type="scientific">Ktedonosporobacter rubrisoli</name>
    <dbReference type="NCBI Taxonomy" id="2509675"/>
    <lineage>
        <taxon>Bacteria</taxon>
        <taxon>Bacillati</taxon>
        <taxon>Chloroflexota</taxon>
        <taxon>Ktedonobacteria</taxon>
        <taxon>Ktedonobacterales</taxon>
        <taxon>Ktedonosporobacteraceae</taxon>
        <taxon>Ktedonosporobacter</taxon>
    </lineage>
</organism>
<dbReference type="GO" id="GO:0016651">
    <property type="term" value="F:oxidoreductase activity, acting on NAD(P)H"/>
    <property type="evidence" value="ECO:0007669"/>
    <property type="project" value="TreeGrafter"/>
</dbReference>
<gene>
    <name evidence="4" type="ORF">EPA93_23745</name>
</gene>
<dbReference type="InterPro" id="IPR020843">
    <property type="entry name" value="ER"/>
</dbReference>
<dbReference type="AlphaFoldDB" id="A0A4P6JTP8"/>
<sequence length="362" mass="39043">MSQRENFVNMQSSFQKRERRTAWDGLFPFRTSISFLRRYFMRIVQAHQFGPPEVLQVVEKEDPHAEPDQVVIEVQIAGVAFGDTIVRKGLYPTPLPFEPGREVGGRITHVGRDGDQSLIGKLAVANINAGGYAERVAASRRNIFLIPPALSVEQAVSVFRAGQTALALLEAMHIQPGDTVLILAAAGSIGSLMIQLVKRAGISMVIGAARGKEKLAMVSRLRADVAIDYSENDWAEQVRTVTGGKGADVVLDAVGGTIGRQAFETLAPGRGRIGIYGFASGTWTQIETRELARRGLTVIGPLGIALTRTEQEWRAFAESALAEAAAGRLVPVIGQTYPLEQAALAHAALEARQTTGNVLLIP</sequence>
<dbReference type="InterPro" id="IPR011032">
    <property type="entry name" value="GroES-like_sf"/>
</dbReference>
<name>A0A4P6JTP8_KTERU</name>
<dbReference type="Gene3D" id="3.90.180.10">
    <property type="entry name" value="Medium-chain alcohol dehydrogenases, catalytic domain"/>
    <property type="match status" value="1"/>
</dbReference>
<evidence type="ECO:0000256" key="1">
    <source>
        <dbReference type="ARBA" id="ARBA00022857"/>
    </source>
</evidence>
<dbReference type="Pfam" id="PF00107">
    <property type="entry name" value="ADH_zinc_N"/>
    <property type="match status" value="1"/>
</dbReference>
<dbReference type="GO" id="GO:0070402">
    <property type="term" value="F:NADPH binding"/>
    <property type="evidence" value="ECO:0007669"/>
    <property type="project" value="TreeGrafter"/>
</dbReference>
<dbReference type="SUPFAM" id="SSF50129">
    <property type="entry name" value="GroES-like"/>
    <property type="match status" value="1"/>
</dbReference>
<evidence type="ECO:0000256" key="2">
    <source>
        <dbReference type="ARBA" id="ARBA00023002"/>
    </source>
</evidence>
<dbReference type="Gene3D" id="3.40.50.720">
    <property type="entry name" value="NAD(P)-binding Rossmann-like Domain"/>
    <property type="match status" value="1"/>
</dbReference>
<dbReference type="Proteomes" id="UP000290365">
    <property type="component" value="Chromosome"/>
</dbReference>
<dbReference type="SUPFAM" id="SSF51735">
    <property type="entry name" value="NAD(P)-binding Rossmann-fold domains"/>
    <property type="match status" value="1"/>
</dbReference>
<dbReference type="Pfam" id="PF08240">
    <property type="entry name" value="ADH_N"/>
    <property type="match status" value="1"/>
</dbReference>
<dbReference type="OrthoDB" id="9806940at2"/>
<dbReference type="EMBL" id="CP035758">
    <property type="protein sequence ID" value="QBD78834.1"/>
    <property type="molecule type" value="Genomic_DNA"/>
</dbReference>
<keyword evidence="5" id="KW-1185">Reference proteome</keyword>
<evidence type="ECO:0000259" key="3">
    <source>
        <dbReference type="SMART" id="SM00829"/>
    </source>
</evidence>
<dbReference type="SMART" id="SM00829">
    <property type="entry name" value="PKS_ER"/>
    <property type="match status" value="1"/>
</dbReference>
<feature type="domain" description="Enoyl reductase (ER)" evidence="3">
    <location>
        <begin position="50"/>
        <end position="360"/>
    </location>
</feature>
<keyword evidence="1" id="KW-0521">NADP</keyword>
<proteinExistence type="predicted"/>
<dbReference type="InterPro" id="IPR013154">
    <property type="entry name" value="ADH-like_N"/>
</dbReference>